<dbReference type="GeneID" id="108015126"/>
<name>A0AB39ZJG5_DROSZ</name>
<dbReference type="Proteomes" id="UP001652628">
    <property type="component" value="Chromosome X"/>
</dbReference>
<evidence type="ECO:0000313" key="1">
    <source>
        <dbReference type="Proteomes" id="UP001652628"/>
    </source>
</evidence>
<dbReference type="AlphaFoldDB" id="A0AB39ZJG5"/>
<evidence type="ECO:0000313" key="2">
    <source>
        <dbReference type="RefSeq" id="XP_016936876.2"/>
    </source>
</evidence>
<accession>A0AB39ZJG5</accession>
<reference evidence="2" key="1">
    <citation type="submission" date="2025-08" db="UniProtKB">
        <authorList>
            <consortium name="RefSeq"/>
        </authorList>
    </citation>
    <scope>IDENTIFICATION</scope>
</reference>
<proteinExistence type="predicted"/>
<sequence length="124" mass="13814">MCTNLSNLFACIRAQCNSDADATTISHQRHNGDVDDEAPDSRWDLQQQIQRVHVLHKEENKSVAQQQALSLTLPAAPPLKGCIWTPSRAVRVSHEALERYDQIFRSPTDVPAAFVSARNIPGQL</sequence>
<gene>
    <name evidence="2" type="primary">LOC108015126</name>
</gene>
<keyword evidence="1" id="KW-1185">Reference proteome</keyword>
<protein>
    <submittedName>
        <fullName evidence="2">Uncharacterized protein</fullName>
    </submittedName>
</protein>
<dbReference type="RefSeq" id="XP_016936876.2">
    <property type="nucleotide sequence ID" value="XM_017081387.4"/>
</dbReference>
<organism evidence="1 2">
    <name type="scientific">Drosophila suzukii</name>
    <name type="common">Spotted-wing drosophila fruit fly</name>
    <dbReference type="NCBI Taxonomy" id="28584"/>
    <lineage>
        <taxon>Eukaryota</taxon>
        <taxon>Metazoa</taxon>
        <taxon>Ecdysozoa</taxon>
        <taxon>Arthropoda</taxon>
        <taxon>Hexapoda</taxon>
        <taxon>Insecta</taxon>
        <taxon>Pterygota</taxon>
        <taxon>Neoptera</taxon>
        <taxon>Endopterygota</taxon>
        <taxon>Diptera</taxon>
        <taxon>Brachycera</taxon>
        <taxon>Muscomorpha</taxon>
        <taxon>Ephydroidea</taxon>
        <taxon>Drosophilidae</taxon>
        <taxon>Drosophila</taxon>
        <taxon>Sophophora</taxon>
    </lineage>
</organism>